<accession>A0A449B178</accession>
<name>A0A449B178_9BACT</name>
<evidence type="ECO:0000313" key="2">
    <source>
        <dbReference type="Proteomes" id="UP000290985"/>
    </source>
</evidence>
<dbReference type="Pfam" id="PF18555">
    <property type="entry name" value="MobL"/>
    <property type="match status" value="1"/>
</dbReference>
<dbReference type="KEGG" id="mcit:NCTC10181_00130"/>
<proteinExistence type="predicted"/>
<sequence>MSNFVFKVSRFVNKANAHFQKDKNNQNLNWNYYTCKSKRNIIDYITRKNACFKSSLNKEQMQELIQQNNFNVVKTFNNLMDSKENLNSGLFQIKSKDDFEIVSKTDAKKTFNKLNPKQYVWDSVISFDNEILKKHELYSQEEIIKFVAKQMDWILKKEKIPFENLNFFASIHANTQNPHVHLVFFEKEKKFINSKNGEVSYRGKGKFDFKNIQAFLNHLNSLPSSKEQEQVYKDKKDFWDIKNKIRNIYKESIRHNTLQTTFEFEQKFYEFSDELKKTNVKKLKDLSIEQKTKLSSMVNELISKDKKLSIEMKTLYQKLEDISKLQENENFKNKELISLQTNLENALLKEMIKTNQFNKIDNYQFLKNYNPNLNFISNNSSTLKFTKQKQYKKLPYLIWKIIQNYKKGLSFFSPTEDNAKYKGTTWKHKSL</sequence>
<keyword evidence="2" id="KW-1185">Reference proteome</keyword>
<dbReference type="RefSeq" id="WP_129725138.1">
    <property type="nucleotide sequence ID" value="NZ_LR215036.1"/>
</dbReference>
<protein>
    <submittedName>
        <fullName evidence="1">Uncharacterized protein</fullName>
    </submittedName>
</protein>
<organism evidence="1 2">
    <name type="scientific">Mycoplasmopsis citelli</name>
    <dbReference type="NCBI Taxonomy" id="171281"/>
    <lineage>
        <taxon>Bacteria</taxon>
        <taxon>Bacillati</taxon>
        <taxon>Mycoplasmatota</taxon>
        <taxon>Mycoplasmoidales</taxon>
        <taxon>Metamycoplasmataceae</taxon>
        <taxon>Mycoplasmopsis</taxon>
    </lineage>
</organism>
<dbReference type="InterPro" id="IPR041073">
    <property type="entry name" value="MobL"/>
</dbReference>
<dbReference type="OrthoDB" id="396426at2"/>
<gene>
    <name evidence="1" type="ORF">NCTC10181_00130</name>
</gene>
<dbReference type="Proteomes" id="UP000290985">
    <property type="component" value="Chromosome"/>
</dbReference>
<dbReference type="AlphaFoldDB" id="A0A449B178"/>
<reference evidence="1 2" key="1">
    <citation type="submission" date="2019-01" db="EMBL/GenBank/DDBJ databases">
        <authorList>
            <consortium name="Pathogen Informatics"/>
        </authorList>
    </citation>
    <scope>NUCLEOTIDE SEQUENCE [LARGE SCALE GENOMIC DNA]</scope>
    <source>
        <strain evidence="1 2">NCTC10181</strain>
    </source>
</reference>
<evidence type="ECO:0000313" key="1">
    <source>
        <dbReference type="EMBL" id="VEU74295.1"/>
    </source>
</evidence>
<dbReference type="EMBL" id="LR215036">
    <property type="protein sequence ID" value="VEU74295.1"/>
    <property type="molecule type" value="Genomic_DNA"/>
</dbReference>